<organism evidence="1 2">
    <name type="scientific">Suilimivivens aceti</name>
    <dbReference type="NCBI Taxonomy" id="2981774"/>
    <lineage>
        <taxon>Bacteria</taxon>
        <taxon>Bacillati</taxon>
        <taxon>Bacillota</taxon>
        <taxon>Clostridia</taxon>
        <taxon>Lachnospirales</taxon>
        <taxon>Lachnospiraceae</taxon>
        <taxon>Suilimivivens</taxon>
    </lineage>
</organism>
<sequence length="62" mass="7268">MFLYEHLGKMDDENYVASNMRKLDLYEKNGYLLGESLIITHETSTAPLNMKVVDSYIKTYFL</sequence>
<dbReference type="Proteomes" id="UP001652432">
    <property type="component" value="Unassembled WGS sequence"/>
</dbReference>
<name>A0ABT2T666_9FIRM</name>
<gene>
    <name evidence="1" type="ORF">OCV77_14940</name>
</gene>
<reference evidence="1 2" key="1">
    <citation type="journal article" date="2021" name="ISME Commun">
        <title>Automated analysis of genomic sequences facilitates high-throughput and comprehensive description of bacteria.</title>
        <authorList>
            <person name="Hitch T.C.A."/>
        </authorList>
    </citation>
    <scope>NUCLEOTIDE SEQUENCE [LARGE SCALE GENOMIC DNA]</scope>
    <source>
        <strain evidence="1 2">Sanger_18</strain>
    </source>
</reference>
<dbReference type="RefSeq" id="WP_262575806.1">
    <property type="nucleotide sequence ID" value="NZ_JAOQKJ010000017.1"/>
</dbReference>
<dbReference type="EMBL" id="JAOQKJ010000017">
    <property type="protein sequence ID" value="MCU6745770.1"/>
    <property type="molecule type" value="Genomic_DNA"/>
</dbReference>
<evidence type="ECO:0000313" key="1">
    <source>
        <dbReference type="EMBL" id="MCU6745770.1"/>
    </source>
</evidence>
<protein>
    <submittedName>
        <fullName evidence="1">Uncharacterized protein</fullName>
    </submittedName>
</protein>
<accession>A0ABT2T666</accession>
<comment type="caution">
    <text evidence="1">The sequence shown here is derived from an EMBL/GenBank/DDBJ whole genome shotgun (WGS) entry which is preliminary data.</text>
</comment>
<keyword evidence="2" id="KW-1185">Reference proteome</keyword>
<proteinExistence type="predicted"/>
<evidence type="ECO:0000313" key="2">
    <source>
        <dbReference type="Proteomes" id="UP001652432"/>
    </source>
</evidence>